<feature type="domain" description="ATPase AAA-type core" evidence="1">
    <location>
        <begin position="189"/>
        <end position="347"/>
    </location>
</feature>
<dbReference type="PANTHER" id="PTHR43581">
    <property type="entry name" value="ATP/GTP PHOSPHATASE"/>
    <property type="match status" value="1"/>
</dbReference>
<keyword evidence="3" id="KW-1185">Reference proteome</keyword>
<dbReference type="RefSeq" id="WP_167077146.1">
    <property type="nucleotide sequence ID" value="NZ_VVIW01000007.1"/>
</dbReference>
<dbReference type="Pfam" id="PF13304">
    <property type="entry name" value="AAA_21"/>
    <property type="match status" value="2"/>
</dbReference>
<proteinExistence type="predicted"/>
<dbReference type="PANTHER" id="PTHR43581:SF4">
    <property type="entry name" value="ATP_GTP PHOSPHATASE"/>
    <property type="match status" value="1"/>
</dbReference>
<reference evidence="2 3" key="1">
    <citation type="submission" date="2019-09" db="EMBL/GenBank/DDBJ databases">
        <title>Taxonomy of Antarctic Massilia spp.: description of Massilia rubra sp. nov., Massilia aquatica sp. nov., Massilia mucilaginosa sp. nov., Massilia frigida sp. nov. isolated from streams, lakes and regoliths.</title>
        <authorList>
            <person name="Holochova P."/>
            <person name="Sedlacek I."/>
            <person name="Kralova S."/>
            <person name="Maslanova I."/>
            <person name="Busse H.-J."/>
            <person name="Stankova E."/>
            <person name="Vrbovska V."/>
            <person name="Kovarovic V."/>
            <person name="Bartak M."/>
            <person name="Svec P."/>
            <person name="Pantucek R."/>
        </authorList>
    </citation>
    <scope>NUCLEOTIDE SEQUENCE [LARGE SCALE GENOMIC DNA]</scope>
    <source>
        <strain evidence="2 3">CCM 8693</strain>
    </source>
</reference>
<feature type="domain" description="ATPase AAA-type core" evidence="1">
    <location>
        <begin position="353"/>
        <end position="421"/>
    </location>
</feature>
<organism evidence="2 3">
    <name type="scientific">Massilia aquatica</name>
    <dbReference type="NCBI Taxonomy" id="2609000"/>
    <lineage>
        <taxon>Bacteria</taxon>
        <taxon>Pseudomonadati</taxon>
        <taxon>Pseudomonadota</taxon>
        <taxon>Betaproteobacteria</taxon>
        <taxon>Burkholderiales</taxon>
        <taxon>Oxalobacteraceae</taxon>
        <taxon>Telluria group</taxon>
        <taxon>Massilia</taxon>
    </lineage>
</organism>
<accession>A0ABX0MBD9</accession>
<evidence type="ECO:0000313" key="2">
    <source>
        <dbReference type="EMBL" id="NHZ41371.1"/>
    </source>
</evidence>
<dbReference type="InterPro" id="IPR027417">
    <property type="entry name" value="P-loop_NTPase"/>
</dbReference>
<gene>
    <name evidence="2" type="ORF">F1609_14570</name>
</gene>
<name>A0ABX0MBD9_9BURK</name>
<dbReference type="InterPro" id="IPR003959">
    <property type="entry name" value="ATPase_AAA_core"/>
</dbReference>
<dbReference type="InterPro" id="IPR051396">
    <property type="entry name" value="Bact_Antivir_Def_Nuclease"/>
</dbReference>
<dbReference type="Gene3D" id="3.40.50.300">
    <property type="entry name" value="P-loop containing nucleotide triphosphate hydrolases"/>
    <property type="match status" value="1"/>
</dbReference>
<evidence type="ECO:0000259" key="1">
    <source>
        <dbReference type="Pfam" id="PF13304"/>
    </source>
</evidence>
<sequence>MPITIQKSSSGGRTAPGHIVSLNSNNWDDYSFKTLFRLSIIDEVGGWTEIGDVKIGFVAQPPNSWTLESLENSQPMLADGFFSIGQDESYYENISALPPLIRDELLVAMRDVVFDPEIMRIAKTSDVFGTSLLRTVSLSTALEQFSRILEGGAALTPFHFGYYKAQTHTSAGVALRFEVLPGSLPSTNIHVLIGRNGIGKTTLLNNMISRLVDMPISGADFGDFYDLQLEDTPINNQYFTSVISASFSAFDPFTPPIDKIGDSDTVKYTYIGLKEVHQGATGRVSRHKDIHELAKDFVSSLNACLSLQKKSERWVKAVESLESDLNFADMDLTRLAHSEPGDSRNALAHQFFARMSSGHAVVLLTLTKLVERTEEKTLILMDEPESHLHPPLLSAFVRALSALLKNRNGVAIIATHSPVILQEVPKVCVWKLRRNRLELNADRPDDETFGENVGTLTRDVFGLEVTSSGYHSILKEAVDSGESMDEIIERFAGQIGYEGRALLRALIKNRGN</sequence>
<evidence type="ECO:0000313" key="3">
    <source>
        <dbReference type="Proteomes" id="UP000819052"/>
    </source>
</evidence>
<dbReference type="Proteomes" id="UP000819052">
    <property type="component" value="Unassembled WGS sequence"/>
</dbReference>
<dbReference type="EMBL" id="VVIW01000007">
    <property type="protein sequence ID" value="NHZ41371.1"/>
    <property type="molecule type" value="Genomic_DNA"/>
</dbReference>
<comment type="caution">
    <text evidence="2">The sequence shown here is derived from an EMBL/GenBank/DDBJ whole genome shotgun (WGS) entry which is preliminary data.</text>
</comment>
<dbReference type="SUPFAM" id="SSF52540">
    <property type="entry name" value="P-loop containing nucleoside triphosphate hydrolases"/>
    <property type="match status" value="1"/>
</dbReference>
<protein>
    <submittedName>
        <fullName evidence="2">AAA family ATPase</fullName>
    </submittedName>
</protein>